<accession>A0A8K0SFH0</accession>
<evidence type="ECO:0000256" key="8">
    <source>
        <dbReference type="SAM" id="Phobius"/>
    </source>
</evidence>
<evidence type="ECO:0000256" key="2">
    <source>
        <dbReference type="ARBA" id="ARBA00010642"/>
    </source>
</evidence>
<dbReference type="OrthoDB" id="5377623at2759"/>
<evidence type="ECO:0000256" key="4">
    <source>
        <dbReference type="ARBA" id="ARBA00022729"/>
    </source>
</evidence>
<feature type="transmembrane region" description="Helical" evidence="8">
    <location>
        <begin position="563"/>
        <end position="582"/>
    </location>
</feature>
<feature type="compositionally biased region" description="Basic and acidic residues" evidence="7">
    <location>
        <begin position="871"/>
        <end position="882"/>
    </location>
</feature>
<feature type="transmembrane region" description="Helical" evidence="8">
    <location>
        <begin position="618"/>
        <end position="639"/>
    </location>
</feature>
<protein>
    <recommendedName>
        <fullName evidence="10">ML-like domain-containing protein</fullName>
    </recommendedName>
</protein>
<dbReference type="InterPro" id="IPR010308">
    <property type="entry name" value="TRP_C"/>
</dbReference>
<feature type="compositionally biased region" description="Low complexity" evidence="7">
    <location>
        <begin position="776"/>
        <end position="787"/>
    </location>
</feature>
<evidence type="ECO:0000256" key="5">
    <source>
        <dbReference type="ARBA" id="ARBA00022989"/>
    </source>
</evidence>
<keyword evidence="6 8" id="KW-0472">Membrane</keyword>
<feature type="transmembrane region" description="Helical" evidence="8">
    <location>
        <begin position="651"/>
        <end position="676"/>
    </location>
</feature>
<dbReference type="PANTHER" id="PTHR31145:SF7">
    <property type="entry name" value="TRP-LIKE ION CHANNEL"/>
    <property type="match status" value="1"/>
</dbReference>
<evidence type="ECO:0000256" key="6">
    <source>
        <dbReference type="ARBA" id="ARBA00023136"/>
    </source>
</evidence>
<feature type="compositionally biased region" description="Polar residues" evidence="7">
    <location>
        <begin position="831"/>
        <end position="843"/>
    </location>
</feature>
<evidence type="ECO:0000256" key="9">
    <source>
        <dbReference type="SAM" id="SignalP"/>
    </source>
</evidence>
<feature type="transmembrane region" description="Helical" evidence="8">
    <location>
        <begin position="218"/>
        <end position="239"/>
    </location>
</feature>
<keyword evidence="5 8" id="KW-1133">Transmembrane helix</keyword>
<dbReference type="Pfam" id="PF14558">
    <property type="entry name" value="TRP_N"/>
    <property type="match status" value="1"/>
</dbReference>
<evidence type="ECO:0000256" key="7">
    <source>
        <dbReference type="SAM" id="MobiDB-lite"/>
    </source>
</evidence>
<keyword evidence="4 9" id="KW-0732">Signal</keyword>
<gene>
    <name evidence="11" type="ORF">B0I35DRAFT_360720</name>
</gene>
<dbReference type="InterPro" id="IPR040241">
    <property type="entry name" value="TRP_Flc/Pkd2-like"/>
</dbReference>
<feature type="compositionally biased region" description="Low complexity" evidence="7">
    <location>
        <begin position="819"/>
        <end position="828"/>
    </location>
</feature>
<dbReference type="InterPro" id="IPR032800">
    <property type="entry name" value="TRP_N"/>
</dbReference>
<evidence type="ECO:0000313" key="12">
    <source>
        <dbReference type="Proteomes" id="UP000813444"/>
    </source>
</evidence>
<reference evidence="11" key="1">
    <citation type="journal article" date="2021" name="Nat. Commun.">
        <title>Genetic determinants of endophytism in the Arabidopsis root mycobiome.</title>
        <authorList>
            <person name="Mesny F."/>
            <person name="Miyauchi S."/>
            <person name="Thiergart T."/>
            <person name="Pickel B."/>
            <person name="Atanasova L."/>
            <person name="Karlsson M."/>
            <person name="Huettel B."/>
            <person name="Barry K.W."/>
            <person name="Haridas S."/>
            <person name="Chen C."/>
            <person name="Bauer D."/>
            <person name="Andreopoulos W."/>
            <person name="Pangilinan J."/>
            <person name="LaButti K."/>
            <person name="Riley R."/>
            <person name="Lipzen A."/>
            <person name="Clum A."/>
            <person name="Drula E."/>
            <person name="Henrissat B."/>
            <person name="Kohler A."/>
            <person name="Grigoriev I.V."/>
            <person name="Martin F.M."/>
            <person name="Hacquard S."/>
        </authorList>
    </citation>
    <scope>NUCLEOTIDE SEQUENCE</scope>
    <source>
        <strain evidence="11">MPI-CAGE-CH-0235</strain>
    </source>
</reference>
<feature type="compositionally biased region" description="Polar residues" evidence="7">
    <location>
        <begin position="906"/>
        <end position="917"/>
    </location>
</feature>
<dbReference type="GO" id="GO:0055085">
    <property type="term" value="P:transmembrane transport"/>
    <property type="evidence" value="ECO:0007669"/>
    <property type="project" value="TreeGrafter"/>
</dbReference>
<feature type="domain" description="ML-like" evidence="10">
    <location>
        <begin position="36"/>
        <end position="178"/>
    </location>
</feature>
<dbReference type="GO" id="GO:0009272">
    <property type="term" value="P:fungal-type cell wall biogenesis"/>
    <property type="evidence" value="ECO:0007669"/>
    <property type="project" value="TreeGrafter"/>
</dbReference>
<comment type="caution">
    <text evidence="11">The sequence shown here is derived from an EMBL/GenBank/DDBJ whole genome shotgun (WGS) entry which is preliminary data.</text>
</comment>
<feature type="transmembrane region" description="Helical" evidence="8">
    <location>
        <begin position="371"/>
        <end position="396"/>
    </location>
</feature>
<evidence type="ECO:0000256" key="1">
    <source>
        <dbReference type="ARBA" id="ARBA00004141"/>
    </source>
</evidence>
<keyword evidence="12" id="KW-1185">Reference proteome</keyword>
<feature type="transmembrane region" description="Helical" evidence="8">
    <location>
        <begin position="416"/>
        <end position="438"/>
    </location>
</feature>
<dbReference type="SMART" id="SM01320">
    <property type="entry name" value="TRP_N"/>
    <property type="match status" value="1"/>
</dbReference>
<feature type="signal peptide" evidence="9">
    <location>
        <begin position="1"/>
        <end position="15"/>
    </location>
</feature>
<sequence>MLYLLLSCLAGISWAQIINGTGLDGVTRQLHVSRYPTLYTRDFDDCMGGNSLFNASKFDAAYYTDNLTVLFHLDGTTNVRDESVIFHLAIEAYGETRYNTTYEPCSGNITTMCPMNADDPIEAFGVIPIQRNEVVLIPSISLNLPDFDGLARLRIFSNSTENQIACFQAAMVNGQTLSQPHIVGSIVGGFTFLAVLASFATAIYGIKIVSMRMHYAHSFSVLVIFETLQSIFFSGALSVDWPSVLPAWWSNFAWSAGMIAEHSLIRSISSFTGTNANISYVGGGGSVPANTDGGVRGQIFGRSLALADTLYTTHLNSFPRRSEYNASDPYDYNWRGSPRKDGMPMPGTWPGFGGTLSRVNVPIASAFTLGLVWLLVILGAVVLFIVVSNLVLSLLVKTKLLKTDGFDYFRSHLPGYVAVGVLRTLFIAFFAIMTLAMFQFSLGQPAGPLAVSVVVWAIFLLGLGGVVIYSWHIRSREGKLELEKDTLRFETRKLFKVIPFIRTIRASKLETGQNEKPRRVFGSIPIRYVKFTPKEENHKTVHQDEAYIKRFGWLSARYRGTRWWFYSFYLVYQFVRACFIGGGAQNPMAQVFGLFAWEIIILAIIWKMRPFEGARNTAVAVNMLSISKIITTGLSIGFLPEFGISRVAATILGFIIIVVQAFLAAVILVLVALGIISSWMSLSRNREQFLKPLDPVRIAYYEHIHVQATGQPLPEPKPQDDQENGTFNVKNVRRAPKIEDEDPDIPDGQDIPDIPETADITSPASPEPDTMRRSRANSASSRYSVSSLPRGARVHRASWSSRDFAQWDAEMTRTEQNRASRSRSNSLRMQALNQRPGTLSPTSAPLKRPMTPTREHSMEIPRLTVNTDVNEMERRISEERNAEVSAGGLAESPAAEGGEKRPASRRTVSPMTPTDPETNPEKDRKVE</sequence>
<name>A0A8K0SFH0_9HYPO</name>
<evidence type="ECO:0000259" key="10">
    <source>
        <dbReference type="SMART" id="SM01320"/>
    </source>
</evidence>
<feature type="region of interest" description="Disordered" evidence="7">
    <location>
        <begin position="710"/>
        <end position="793"/>
    </location>
</feature>
<dbReference type="Proteomes" id="UP000813444">
    <property type="component" value="Unassembled WGS sequence"/>
</dbReference>
<evidence type="ECO:0000256" key="3">
    <source>
        <dbReference type="ARBA" id="ARBA00022692"/>
    </source>
</evidence>
<evidence type="ECO:0000313" key="11">
    <source>
        <dbReference type="EMBL" id="KAH7308470.1"/>
    </source>
</evidence>
<dbReference type="PANTHER" id="PTHR31145">
    <property type="entry name" value="INTEGRAL MEMBRANE PROTEIN (AFU_ORTHOLOGUE AFUA_7G01610)"/>
    <property type="match status" value="1"/>
</dbReference>
<feature type="transmembrane region" description="Helical" evidence="8">
    <location>
        <begin position="182"/>
        <end position="206"/>
    </location>
</feature>
<feature type="transmembrane region" description="Helical" evidence="8">
    <location>
        <begin position="450"/>
        <end position="471"/>
    </location>
</feature>
<feature type="region of interest" description="Disordered" evidence="7">
    <location>
        <begin position="811"/>
        <end position="927"/>
    </location>
</feature>
<feature type="chain" id="PRO_5035419456" description="ML-like domain-containing protein" evidence="9">
    <location>
        <begin position="16"/>
        <end position="927"/>
    </location>
</feature>
<comment type="similarity">
    <text evidence="2">Belongs to the transient receptor potential (TRP) ion channel family.</text>
</comment>
<comment type="subcellular location">
    <subcellularLocation>
        <location evidence="1">Membrane</location>
        <topology evidence="1">Multi-pass membrane protein</topology>
    </subcellularLocation>
</comment>
<dbReference type="GO" id="GO:0016020">
    <property type="term" value="C:membrane"/>
    <property type="evidence" value="ECO:0007669"/>
    <property type="project" value="UniProtKB-SubCell"/>
</dbReference>
<dbReference type="AlphaFoldDB" id="A0A8K0SFH0"/>
<feature type="transmembrane region" description="Helical" evidence="8">
    <location>
        <begin position="588"/>
        <end position="606"/>
    </location>
</feature>
<organism evidence="11 12">
    <name type="scientific">Stachybotrys elegans</name>
    <dbReference type="NCBI Taxonomy" id="80388"/>
    <lineage>
        <taxon>Eukaryota</taxon>
        <taxon>Fungi</taxon>
        <taxon>Dikarya</taxon>
        <taxon>Ascomycota</taxon>
        <taxon>Pezizomycotina</taxon>
        <taxon>Sordariomycetes</taxon>
        <taxon>Hypocreomycetidae</taxon>
        <taxon>Hypocreales</taxon>
        <taxon>Stachybotryaceae</taxon>
        <taxon>Stachybotrys</taxon>
    </lineage>
</organism>
<dbReference type="EMBL" id="JAGPNK010000015">
    <property type="protein sequence ID" value="KAH7308470.1"/>
    <property type="molecule type" value="Genomic_DNA"/>
</dbReference>
<dbReference type="Pfam" id="PF06011">
    <property type="entry name" value="TRP"/>
    <property type="match status" value="1"/>
</dbReference>
<proteinExistence type="inferred from homology"/>
<keyword evidence="3 8" id="KW-0812">Transmembrane</keyword>